<accession>A0A249MVV5</accession>
<dbReference type="InterPro" id="IPR044862">
    <property type="entry name" value="Pro_4_hyd_alph_FE2OG_OXY"/>
</dbReference>
<dbReference type="PANTHER" id="PTHR10869:SF246">
    <property type="entry name" value="TRANSMEMBRANE PROLYL 4-HYDROXYLASE"/>
    <property type="match status" value="1"/>
</dbReference>
<evidence type="ECO:0000256" key="1">
    <source>
        <dbReference type="ARBA" id="ARBA00001961"/>
    </source>
</evidence>
<organism evidence="8 9">
    <name type="scientific">Sphingobium xenophagum</name>
    <dbReference type="NCBI Taxonomy" id="121428"/>
    <lineage>
        <taxon>Bacteria</taxon>
        <taxon>Pseudomonadati</taxon>
        <taxon>Pseudomonadota</taxon>
        <taxon>Alphaproteobacteria</taxon>
        <taxon>Sphingomonadales</taxon>
        <taxon>Sphingomonadaceae</taxon>
        <taxon>Sphingobium</taxon>
    </lineage>
</organism>
<dbReference type="InterPro" id="IPR045054">
    <property type="entry name" value="P4HA-like"/>
</dbReference>
<evidence type="ECO:0000256" key="6">
    <source>
        <dbReference type="ARBA" id="ARBA00023004"/>
    </source>
</evidence>
<gene>
    <name evidence="8" type="ORF">CJD35_14015</name>
</gene>
<feature type="domain" description="Fe2OG dioxygenase" evidence="7">
    <location>
        <begin position="211"/>
        <end position="312"/>
    </location>
</feature>
<comment type="cofactor">
    <cofactor evidence="1">
        <name>L-ascorbate</name>
        <dbReference type="ChEBI" id="CHEBI:38290"/>
    </cofactor>
</comment>
<dbReference type="InterPro" id="IPR005123">
    <property type="entry name" value="Oxoglu/Fe-dep_dioxygenase_dom"/>
</dbReference>
<evidence type="ECO:0000259" key="7">
    <source>
        <dbReference type="PROSITE" id="PS51471"/>
    </source>
</evidence>
<dbReference type="GO" id="GO:0005506">
    <property type="term" value="F:iron ion binding"/>
    <property type="evidence" value="ECO:0007669"/>
    <property type="project" value="InterPro"/>
</dbReference>
<dbReference type="RefSeq" id="WP_017182354.1">
    <property type="nucleotide sequence ID" value="NZ_CP022745.1"/>
</dbReference>
<dbReference type="EMBL" id="CP022745">
    <property type="protein sequence ID" value="ASY45422.1"/>
    <property type="molecule type" value="Genomic_DNA"/>
</dbReference>
<evidence type="ECO:0000256" key="5">
    <source>
        <dbReference type="ARBA" id="ARBA00023002"/>
    </source>
</evidence>
<dbReference type="Proteomes" id="UP000217141">
    <property type="component" value="Chromosome I"/>
</dbReference>
<dbReference type="PANTHER" id="PTHR10869">
    <property type="entry name" value="PROLYL 4-HYDROXYLASE ALPHA SUBUNIT"/>
    <property type="match status" value="1"/>
</dbReference>
<dbReference type="GO" id="GO:0031418">
    <property type="term" value="F:L-ascorbic acid binding"/>
    <property type="evidence" value="ECO:0007669"/>
    <property type="project" value="UniProtKB-KW"/>
</dbReference>
<sequence>MATIVAEALALLQRGDSASAHGLVDAACARGDGDALAMRALWRVEGRWLPRDLAAARVDLAAANSIGAARILAGFLASGVGGARDWAGALTMLDDWADRDPIAAGQRALIAAMAIDAHGDPLAWPTPEPLSDSPMIHALPGLLTPSECDLLASLSDRRLRPALIFHEGQKRFVADPVRDSDAAGFPIVSEWPAIHAINRRLAAASGTTVEQGETLQVLRYRPGQQYRVHLDAVPGLSNQRSLTLLVYLNDDYTGGQTHFTRLPLSHRGCKGDGLLFANILPDGRPDPMSEHAGLPVQSGIKLIASRWIRQRPPDGPNGFGQHEATSS</sequence>
<proteinExistence type="predicted"/>
<keyword evidence="4" id="KW-0223">Dioxygenase</keyword>
<keyword evidence="6" id="KW-0408">Iron</keyword>
<dbReference type="SMART" id="SM00702">
    <property type="entry name" value="P4Hc"/>
    <property type="match status" value="1"/>
</dbReference>
<dbReference type="AlphaFoldDB" id="A0A249MVV5"/>
<dbReference type="KEGG" id="shyd:CJD35_14015"/>
<evidence type="ECO:0000256" key="3">
    <source>
        <dbReference type="ARBA" id="ARBA00022896"/>
    </source>
</evidence>
<keyword evidence="2" id="KW-0479">Metal-binding</keyword>
<keyword evidence="3" id="KW-0847">Vitamin C</keyword>
<name>A0A249MVV5_SPHXE</name>
<keyword evidence="5" id="KW-0560">Oxidoreductase</keyword>
<dbReference type="Pfam" id="PF13640">
    <property type="entry name" value="2OG-FeII_Oxy_3"/>
    <property type="match status" value="1"/>
</dbReference>
<evidence type="ECO:0000313" key="9">
    <source>
        <dbReference type="Proteomes" id="UP000217141"/>
    </source>
</evidence>
<evidence type="ECO:0000313" key="8">
    <source>
        <dbReference type="EMBL" id="ASY45422.1"/>
    </source>
</evidence>
<dbReference type="InterPro" id="IPR006620">
    <property type="entry name" value="Pro_4_hyd_alph"/>
</dbReference>
<dbReference type="GO" id="GO:0004656">
    <property type="term" value="F:procollagen-proline 4-dioxygenase activity"/>
    <property type="evidence" value="ECO:0007669"/>
    <property type="project" value="TreeGrafter"/>
</dbReference>
<dbReference type="PROSITE" id="PS51471">
    <property type="entry name" value="FE2OG_OXY"/>
    <property type="match status" value="1"/>
</dbReference>
<dbReference type="Gene3D" id="2.60.120.620">
    <property type="entry name" value="q2cbj1_9rhob like domain"/>
    <property type="match status" value="1"/>
</dbReference>
<protein>
    <submittedName>
        <fullName evidence="8">Peptidyl prolyl 4-hydroxylase subunit alpha</fullName>
    </submittedName>
</protein>
<evidence type="ECO:0000256" key="2">
    <source>
        <dbReference type="ARBA" id="ARBA00022723"/>
    </source>
</evidence>
<reference evidence="8 9" key="1">
    <citation type="submission" date="2017-08" db="EMBL/GenBank/DDBJ databases">
        <title>Whole Genome Sequence of Sphingobium hydrophobicum C1: Insights into Adaption to the Electronic-waste Contaminated Sediment.</title>
        <authorList>
            <person name="Song D."/>
            <person name="Chen X."/>
            <person name="Xu M."/>
        </authorList>
    </citation>
    <scope>NUCLEOTIDE SEQUENCE [LARGE SCALE GENOMIC DNA]</scope>
    <source>
        <strain evidence="8 9">C1</strain>
    </source>
</reference>
<evidence type="ECO:0000256" key="4">
    <source>
        <dbReference type="ARBA" id="ARBA00022964"/>
    </source>
</evidence>